<dbReference type="KEGG" id="meh:M301_1121"/>
<reference evidence="2 3" key="2">
    <citation type="journal article" date="2011" name="J. Bacteriol.">
        <title>Genomes of three methylotrophs from a single niche uncover genetic and metabolic divergence of Methylophilaceae.</title>
        <authorList>
            <person name="Lapidus A."/>
            <person name="Clum A."/>
            <person name="Labutti K."/>
            <person name="Kaluzhnaya M.G."/>
            <person name="Lim S."/>
            <person name="Beck D.A."/>
            <person name="Glavina Del Rio T."/>
            <person name="Nolan M."/>
            <person name="Mavromatis K."/>
            <person name="Huntemann M."/>
            <person name="Lucas S."/>
            <person name="Lidstrom M.E."/>
            <person name="Ivanova N."/>
            <person name="Chistoserdova L."/>
        </authorList>
    </citation>
    <scope>NUCLEOTIDE SEQUENCE [LARGE SCALE GENOMIC DNA]</scope>
    <source>
        <strain evidence="2 3">301</strain>
    </source>
</reference>
<dbReference type="eggNOG" id="ENOG5030HJP">
    <property type="taxonomic scope" value="Bacteria"/>
</dbReference>
<dbReference type="Proteomes" id="UP000000383">
    <property type="component" value="Chromosome"/>
</dbReference>
<evidence type="ECO:0000256" key="1">
    <source>
        <dbReference type="SAM" id="Phobius"/>
    </source>
</evidence>
<dbReference type="OrthoDB" id="8533047at2"/>
<feature type="transmembrane region" description="Helical" evidence="1">
    <location>
        <begin position="83"/>
        <end position="103"/>
    </location>
</feature>
<keyword evidence="1" id="KW-0472">Membrane</keyword>
<gene>
    <name evidence="2" type="ordered locus">M301_1121</name>
</gene>
<feature type="transmembrane region" description="Helical" evidence="1">
    <location>
        <begin position="109"/>
        <end position="130"/>
    </location>
</feature>
<proteinExistence type="predicted"/>
<name>D7DQD4_METV0</name>
<keyword evidence="1" id="KW-1133">Transmembrane helix</keyword>
<organism evidence="2 3">
    <name type="scientific">Methylotenera versatilis (strain 301)</name>
    <dbReference type="NCBI Taxonomy" id="666681"/>
    <lineage>
        <taxon>Bacteria</taxon>
        <taxon>Pseudomonadati</taxon>
        <taxon>Pseudomonadota</taxon>
        <taxon>Betaproteobacteria</taxon>
        <taxon>Nitrosomonadales</taxon>
        <taxon>Methylophilaceae</taxon>
        <taxon>Methylotenera</taxon>
    </lineage>
</organism>
<dbReference type="EMBL" id="CP002056">
    <property type="protein sequence ID" value="ADI29505.1"/>
    <property type="molecule type" value="Genomic_DNA"/>
</dbReference>
<feature type="transmembrane region" description="Helical" evidence="1">
    <location>
        <begin position="249"/>
        <end position="275"/>
    </location>
</feature>
<protein>
    <recommendedName>
        <fullName evidence="4">Transmembrane protein</fullName>
    </recommendedName>
</protein>
<dbReference type="AlphaFoldDB" id="D7DQD4"/>
<feature type="transmembrane region" description="Helical" evidence="1">
    <location>
        <begin position="12"/>
        <end position="32"/>
    </location>
</feature>
<dbReference type="RefSeq" id="WP_013147821.1">
    <property type="nucleotide sequence ID" value="NC_014207.1"/>
</dbReference>
<sequence length="276" mass="31487">MQRGNIFDYKNYRYFKLAIIVIAIAFTVYMLFEPAVGYYGGSWLGYGLGTVSAALVFWMAWYGVRKRRYRSSGSTQGWLSAHIYLGTALTVTATLHSGFHFGINVHSLAYGLLIIVVVSGFFGNYAYMIYPRLMTENMGEDSLDGLLLRIAETDKLARQIALVMPDDINFTVDRACRETYIGTGLLEQLRGYQPDCPTAVAVEKLTVLGNHLTGEQRKLYRELYSIMVRRQSLVKRARQDLMYRARLGFWLYFHTPFAVALLAAMVAHILVVFLYW</sequence>
<keyword evidence="3" id="KW-1185">Reference proteome</keyword>
<feature type="transmembrane region" description="Helical" evidence="1">
    <location>
        <begin position="44"/>
        <end position="62"/>
    </location>
</feature>
<reference evidence="3" key="1">
    <citation type="submission" date="2010-05" db="EMBL/GenBank/DDBJ databases">
        <title>Complete sequence of Methylotenera sp. 301.</title>
        <authorList>
            <person name="Lucas S."/>
            <person name="Copeland A."/>
            <person name="Lapidus A."/>
            <person name="Cheng J.-F."/>
            <person name="Bruce D."/>
            <person name="Goodwin L."/>
            <person name="Pitluck S."/>
            <person name="Clum A."/>
            <person name="Land M."/>
            <person name="Hauser L."/>
            <person name="Kyrpides N."/>
            <person name="Ivanova N."/>
            <person name="Chistoservova L."/>
            <person name="Kalyuzhnaya M."/>
            <person name="Woyke T."/>
        </authorList>
    </citation>
    <scope>NUCLEOTIDE SEQUENCE [LARGE SCALE GENOMIC DNA]</scope>
    <source>
        <strain evidence="3">301</strain>
    </source>
</reference>
<evidence type="ECO:0000313" key="2">
    <source>
        <dbReference type="EMBL" id="ADI29505.1"/>
    </source>
</evidence>
<accession>D7DQD4</accession>
<keyword evidence="1" id="KW-0812">Transmembrane</keyword>
<evidence type="ECO:0000313" key="3">
    <source>
        <dbReference type="Proteomes" id="UP000000383"/>
    </source>
</evidence>
<dbReference type="HOGENOM" id="CLU_949754_0_0_4"/>
<dbReference type="STRING" id="666681.M301_1121"/>
<evidence type="ECO:0008006" key="4">
    <source>
        <dbReference type="Google" id="ProtNLM"/>
    </source>
</evidence>